<evidence type="ECO:0000313" key="5">
    <source>
        <dbReference type="Proteomes" id="UP000007754"/>
    </source>
</evidence>
<dbReference type="InterPro" id="IPR003961">
    <property type="entry name" value="FN3_dom"/>
</dbReference>
<keyword evidence="2" id="KW-0812">Transmembrane</keyword>
<reference evidence="4 5" key="1">
    <citation type="journal article" date="2010" name="Nature">
        <title>The genome of a songbird.</title>
        <authorList>
            <person name="Warren W.C."/>
            <person name="Clayton D.F."/>
            <person name="Ellegren H."/>
            <person name="Arnold A.P."/>
            <person name="Hillier L.W."/>
            <person name="Kunstner A."/>
            <person name="Searle S."/>
            <person name="White S."/>
            <person name="Vilella A.J."/>
            <person name="Fairley S."/>
            <person name="Heger A."/>
            <person name="Kong L."/>
            <person name="Ponting C.P."/>
            <person name="Jarvis E.D."/>
            <person name="Mello C.V."/>
            <person name="Minx P."/>
            <person name="Lovell P."/>
            <person name="Velho T.A."/>
            <person name="Ferris M."/>
            <person name="Balakrishnan C.N."/>
            <person name="Sinha S."/>
            <person name="Blatti C."/>
            <person name="London S.E."/>
            <person name="Li Y."/>
            <person name="Lin Y.C."/>
            <person name="George J."/>
            <person name="Sweedler J."/>
            <person name="Southey B."/>
            <person name="Gunaratne P."/>
            <person name="Watson M."/>
            <person name="Nam K."/>
            <person name="Backstrom N."/>
            <person name="Smeds L."/>
            <person name="Nabholz B."/>
            <person name="Itoh Y."/>
            <person name="Whitney O."/>
            <person name="Pfenning A.R."/>
            <person name="Howard J."/>
            <person name="Volker M."/>
            <person name="Skinner B.M."/>
            <person name="Griffin D.K."/>
            <person name="Ye L."/>
            <person name="McLaren W.M."/>
            <person name="Flicek P."/>
            <person name="Quesada V."/>
            <person name="Velasco G."/>
            <person name="Lopez-Otin C."/>
            <person name="Puente X.S."/>
            <person name="Olender T."/>
            <person name="Lancet D."/>
            <person name="Smit A.F."/>
            <person name="Hubley R."/>
            <person name="Konkel M.K."/>
            <person name="Walker J.A."/>
            <person name="Batzer M.A."/>
            <person name="Gu W."/>
            <person name="Pollock D.D."/>
            <person name="Chen L."/>
            <person name="Cheng Z."/>
            <person name="Eichler E.E."/>
            <person name="Stapley J."/>
            <person name="Slate J."/>
            <person name="Ekblom R."/>
            <person name="Birkhead T."/>
            <person name="Burke T."/>
            <person name="Burt D."/>
            <person name="Scharff C."/>
            <person name="Adam I."/>
            <person name="Richard H."/>
            <person name="Sultan M."/>
            <person name="Soldatov A."/>
            <person name="Lehrach H."/>
            <person name="Edwards S.V."/>
            <person name="Yang S.P."/>
            <person name="Li X."/>
            <person name="Graves T."/>
            <person name="Fulton L."/>
            <person name="Nelson J."/>
            <person name="Chinwalla A."/>
            <person name="Hou S."/>
            <person name="Mardis E.R."/>
            <person name="Wilson R.K."/>
        </authorList>
    </citation>
    <scope>NUCLEOTIDE SEQUENCE [LARGE SCALE GENOMIC DNA]</scope>
</reference>
<reference evidence="4" key="2">
    <citation type="submission" date="2025-08" db="UniProtKB">
        <authorList>
            <consortium name="Ensembl"/>
        </authorList>
    </citation>
    <scope>IDENTIFICATION</scope>
</reference>
<keyword evidence="5" id="KW-1185">Reference proteome</keyword>
<evidence type="ECO:0000256" key="1">
    <source>
        <dbReference type="SAM" id="MobiDB-lite"/>
    </source>
</evidence>
<sequence length="544" mass="59948">MLFGEREMYSMCTVLCIAMSVVLSSPLCCFLGQILSCSEWVYLLQLLQSSELFVACGFLFVCLFWGFFFIFSFLERILEGLPYNLQMDSYNFQHILSWQAEHDPAVPASYNVLYRDRRSQSWMSAQQCSGIAQLSCELTEEFKDTSPEYSVLVQSIGGAQMLNSSVLRFVPLTETILGPPEVNITSCPNCINVTIKLPASHFRAKGKLLSLIDIYEELDYDITLKSLDGEHKRPRQRTTEEVFSTVIEELYPSRNYCVSVGVTASLNRNSVPSPWKCVTTDSEARQGYHEVAVAGAVCVSLIIAAILKCVHAAGFISPKFSLPQTLACIKKVAYSPWVSESETLASVEIIPREVKSKARRYSDSSDSDSSDSDSSALCDHNYTRRDRLGRGSVPQGCDSRSSLRQYSESSTCEHSSSQAGDMPAAEPQELQEHPGGDRDTRSQFGDSGEPQGSSGCFTISLHTVLLGTLEQDGHGSAAAAPAQQDAGDWHCARALQEKLLEDTGSGQGTPCSNGFHEWQKSSSSSEESDSLDSDTEQVTGYMRR</sequence>
<dbReference type="Pfam" id="PF01108">
    <property type="entry name" value="Tissue_fac"/>
    <property type="match status" value="1"/>
</dbReference>
<feature type="compositionally biased region" description="Polar residues" evidence="1">
    <location>
        <begin position="442"/>
        <end position="456"/>
    </location>
</feature>
<protein>
    <submittedName>
        <fullName evidence="4">Interferon alpha/beta receptor 2</fullName>
    </submittedName>
</protein>
<feature type="transmembrane region" description="Helical" evidence="2">
    <location>
        <begin position="291"/>
        <end position="316"/>
    </location>
</feature>
<dbReference type="GO" id="GO:0005886">
    <property type="term" value="C:plasma membrane"/>
    <property type="evidence" value="ECO:0007669"/>
    <property type="project" value="TreeGrafter"/>
</dbReference>
<proteinExistence type="predicted"/>
<dbReference type="Pfam" id="PF09294">
    <property type="entry name" value="Interfer-bind"/>
    <property type="match status" value="1"/>
</dbReference>
<dbReference type="Proteomes" id="UP000007754">
    <property type="component" value="Chromosome 1"/>
</dbReference>
<keyword evidence="2" id="KW-0472">Membrane</keyword>
<gene>
    <name evidence="4" type="primary">IFNAR2</name>
</gene>
<feature type="compositionally biased region" description="Basic and acidic residues" evidence="1">
    <location>
        <begin position="430"/>
        <end position="441"/>
    </location>
</feature>
<feature type="region of interest" description="Disordered" evidence="1">
    <location>
        <begin position="502"/>
        <end position="544"/>
    </location>
</feature>
<dbReference type="PANTHER" id="PTHR20859">
    <property type="entry name" value="INTERFERON/INTERLEUKIN RECEPTOR"/>
    <property type="match status" value="1"/>
</dbReference>
<dbReference type="AlphaFoldDB" id="A0A674HD86"/>
<feature type="transmembrane region" description="Helical" evidence="2">
    <location>
        <begin position="52"/>
        <end position="74"/>
    </location>
</feature>
<feature type="domain" description="Fibronectin type-III" evidence="3">
    <location>
        <begin position="176"/>
        <end position="283"/>
    </location>
</feature>
<evidence type="ECO:0000313" key="4">
    <source>
        <dbReference type="Ensembl" id="ENSTGUP00000032528.1"/>
    </source>
</evidence>
<name>A0A674HD86_TAEGU</name>
<feature type="region of interest" description="Disordered" evidence="1">
    <location>
        <begin position="356"/>
        <end position="456"/>
    </location>
</feature>
<accession>A0A674HD86</accession>
<dbReference type="Ensembl" id="ENSTGUT00000026891.1">
    <property type="protein sequence ID" value="ENSTGUP00000032528.1"/>
    <property type="gene ID" value="ENSTGUG00000027670.1"/>
</dbReference>
<dbReference type="GO" id="GO:0042018">
    <property type="term" value="F:interleukin-22 receptor activity"/>
    <property type="evidence" value="ECO:0007669"/>
    <property type="project" value="TreeGrafter"/>
</dbReference>
<dbReference type="Gene3D" id="2.60.40.10">
    <property type="entry name" value="Immunoglobulins"/>
    <property type="match status" value="2"/>
</dbReference>
<feature type="compositionally biased region" description="Low complexity" evidence="1">
    <location>
        <begin position="399"/>
        <end position="417"/>
    </location>
</feature>
<dbReference type="InterPro" id="IPR015373">
    <property type="entry name" value="Interferon/interleukin_rcp_dom"/>
</dbReference>
<dbReference type="OMA" id="DWQCTHA"/>
<dbReference type="SUPFAM" id="SSF49265">
    <property type="entry name" value="Fibronectin type III"/>
    <property type="match status" value="2"/>
</dbReference>
<dbReference type="GeneTree" id="ENSGT00940000158231"/>
<keyword evidence="2" id="KW-1133">Transmembrane helix</keyword>
<evidence type="ECO:0000256" key="2">
    <source>
        <dbReference type="SAM" id="Phobius"/>
    </source>
</evidence>
<organism evidence="4 5">
    <name type="scientific">Taeniopygia guttata</name>
    <name type="common">Zebra finch</name>
    <name type="synonym">Poephila guttata</name>
    <dbReference type="NCBI Taxonomy" id="59729"/>
    <lineage>
        <taxon>Eukaryota</taxon>
        <taxon>Metazoa</taxon>
        <taxon>Chordata</taxon>
        <taxon>Craniata</taxon>
        <taxon>Vertebrata</taxon>
        <taxon>Euteleostomi</taxon>
        <taxon>Archelosauria</taxon>
        <taxon>Archosauria</taxon>
        <taxon>Dinosauria</taxon>
        <taxon>Saurischia</taxon>
        <taxon>Theropoda</taxon>
        <taxon>Coelurosauria</taxon>
        <taxon>Aves</taxon>
        <taxon>Neognathae</taxon>
        <taxon>Neoaves</taxon>
        <taxon>Telluraves</taxon>
        <taxon>Australaves</taxon>
        <taxon>Passeriformes</taxon>
        <taxon>Passeroidea</taxon>
        <taxon>Estrildidae</taxon>
        <taxon>Estrildinae</taxon>
        <taxon>Taeniopygia</taxon>
    </lineage>
</organism>
<feature type="compositionally biased region" description="Acidic residues" evidence="1">
    <location>
        <begin position="526"/>
        <end position="535"/>
    </location>
</feature>
<reference evidence="4" key="3">
    <citation type="submission" date="2025-09" db="UniProtKB">
        <authorList>
            <consortium name="Ensembl"/>
        </authorList>
    </citation>
    <scope>IDENTIFICATION</scope>
</reference>
<evidence type="ECO:0000259" key="3">
    <source>
        <dbReference type="PROSITE" id="PS50853"/>
    </source>
</evidence>
<dbReference type="InterPro" id="IPR013783">
    <property type="entry name" value="Ig-like_fold"/>
</dbReference>
<dbReference type="InterPro" id="IPR036116">
    <property type="entry name" value="FN3_sf"/>
</dbReference>
<dbReference type="PANTHER" id="PTHR20859:SF84">
    <property type="entry name" value="INTERFERON ALPHA_BETA RECEPTOR 2"/>
    <property type="match status" value="1"/>
</dbReference>
<dbReference type="InterPro" id="IPR050650">
    <property type="entry name" value="Type-II_Cytokine-TF_Rcpt"/>
</dbReference>
<dbReference type="PROSITE" id="PS50853">
    <property type="entry name" value="FN3"/>
    <property type="match status" value="1"/>
</dbReference>